<dbReference type="PROSITE" id="PS51808">
    <property type="entry name" value="CHCH"/>
    <property type="match status" value="1"/>
</dbReference>
<evidence type="ECO:0000313" key="7">
    <source>
        <dbReference type="EMBL" id="CAG86375.2"/>
    </source>
</evidence>
<dbReference type="PANTHER" id="PTHR21107">
    <property type="entry name" value="CYTOCHROME C OXIDASE ASSEMBLY PROTEIN COX19"/>
    <property type="match status" value="1"/>
</dbReference>
<dbReference type="OMA" id="LMDNDDM"/>
<proteinExistence type="inferred from homology"/>
<sequence length="128" mass="13959">MATGAPGNSFSRWSPTPPERGSFPLDHDGDCKQQMIEYLKCMKFTENSNAPNCRVLAKKYLKCRMDNQLMDESEWDSLGLVNLPGDTTEPKKNQTGTNSSISNSQILKGGNSAANTSSAVGDVEKPKD</sequence>
<dbReference type="VEuPathDB" id="FungiDB:DEHA2C14168g"/>
<dbReference type="KEGG" id="dha:DEHA2C14168g"/>
<dbReference type="OrthoDB" id="268594at2759"/>
<dbReference type="PANTHER" id="PTHR21107:SF2">
    <property type="entry name" value="CYTOCHROME C OXIDASE ASSEMBLY PROTEIN COX19"/>
    <property type="match status" value="1"/>
</dbReference>
<dbReference type="RefSeq" id="XP_458297.2">
    <property type="nucleotide sequence ID" value="XM_458297.2"/>
</dbReference>
<dbReference type="GO" id="GO:0005758">
    <property type="term" value="C:mitochondrial intermembrane space"/>
    <property type="evidence" value="ECO:0007669"/>
    <property type="project" value="TreeGrafter"/>
</dbReference>
<accession>Q6BU22</accession>
<keyword evidence="2" id="KW-0963">Cytoplasm</keyword>
<evidence type="ECO:0000256" key="5">
    <source>
        <dbReference type="ARBA" id="ARBA00038223"/>
    </source>
</evidence>
<protein>
    <submittedName>
        <fullName evidence="7">DEHA2C14168p</fullName>
    </submittedName>
</protein>
<dbReference type="GO" id="GO:0033617">
    <property type="term" value="P:mitochondrial respiratory chain complex IV assembly"/>
    <property type="evidence" value="ECO:0007669"/>
    <property type="project" value="TreeGrafter"/>
</dbReference>
<reference evidence="7 8" key="1">
    <citation type="journal article" date="2004" name="Nature">
        <title>Genome evolution in yeasts.</title>
        <authorList>
            <consortium name="Genolevures"/>
            <person name="Dujon B."/>
            <person name="Sherman D."/>
            <person name="Fischer G."/>
            <person name="Durrens P."/>
            <person name="Casaregola S."/>
            <person name="Lafontaine I."/>
            <person name="de Montigny J."/>
            <person name="Marck C."/>
            <person name="Neuveglise C."/>
            <person name="Talla E."/>
            <person name="Goffard N."/>
            <person name="Frangeul L."/>
            <person name="Aigle M."/>
            <person name="Anthouard V."/>
            <person name="Babour A."/>
            <person name="Barbe V."/>
            <person name="Barnay S."/>
            <person name="Blanchin S."/>
            <person name="Beckerich J.M."/>
            <person name="Beyne E."/>
            <person name="Bleykasten C."/>
            <person name="Boisrame A."/>
            <person name="Boyer J."/>
            <person name="Cattolico L."/>
            <person name="Confanioleri F."/>
            <person name="de Daruvar A."/>
            <person name="Despons L."/>
            <person name="Fabre E."/>
            <person name="Fairhead C."/>
            <person name="Ferry-Dumazet H."/>
            <person name="Groppi A."/>
            <person name="Hantraye F."/>
            <person name="Hennequin C."/>
            <person name="Jauniaux N."/>
            <person name="Joyet P."/>
            <person name="Kachouri R."/>
            <person name="Kerrest A."/>
            <person name="Koszul R."/>
            <person name="Lemaire M."/>
            <person name="Lesur I."/>
            <person name="Ma L."/>
            <person name="Muller H."/>
            <person name="Nicaud J.M."/>
            <person name="Nikolski M."/>
            <person name="Oztas S."/>
            <person name="Ozier-Kalogeropoulos O."/>
            <person name="Pellenz S."/>
            <person name="Potier S."/>
            <person name="Richard G.F."/>
            <person name="Straub M.L."/>
            <person name="Suleau A."/>
            <person name="Swennene D."/>
            <person name="Tekaia F."/>
            <person name="Wesolowski-Louvel M."/>
            <person name="Westhof E."/>
            <person name="Wirth B."/>
            <person name="Zeniou-Meyer M."/>
            <person name="Zivanovic I."/>
            <person name="Bolotin-Fukuhara M."/>
            <person name="Thierry A."/>
            <person name="Bouchier C."/>
            <person name="Caudron B."/>
            <person name="Scarpelli C."/>
            <person name="Gaillardin C."/>
            <person name="Weissenbach J."/>
            <person name="Wincker P."/>
            <person name="Souciet J.L."/>
        </authorList>
    </citation>
    <scope>NUCLEOTIDE SEQUENCE [LARGE SCALE GENOMIC DNA]</scope>
    <source>
        <strain evidence="8">ATCC 36239 / CBS 767 / BCRC 21394 / JCM 1990 / NBRC 0083 / IGC 2968</strain>
    </source>
</reference>
<feature type="region of interest" description="Disordered" evidence="6">
    <location>
        <begin position="1"/>
        <end position="27"/>
    </location>
</feature>
<feature type="region of interest" description="Disordered" evidence="6">
    <location>
        <begin position="81"/>
        <end position="128"/>
    </location>
</feature>
<dbReference type="InParanoid" id="Q6BU22"/>
<dbReference type="HOGENOM" id="CLU_141947_2_0_1"/>
<evidence type="ECO:0000256" key="2">
    <source>
        <dbReference type="ARBA" id="ARBA00022490"/>
    </source>
</evidence>
<dbReference type="InterPro" id="IPR051383">
    <property type="entry name" value="COX19"/>
</dbReference>
<name>Q6BU22_DEBHA</name>
<dbReference type="AlphaFoldDB" id="Q6BU22"/>
<comment type="subcellular location">
    <subcellularLocation>
        <location evidence="1">Cytoplasm</location>
    </subcellularLocation>
</comment>
<evidence type="ECO:0000256" key="6">
    <source>
        <dbReference type="SAM" id="MobiDB-lite"/>
    </source>
</evidence>
<comment type="similarity">
    <text evidence="5">Belongs to the COX19 family.</text>
</comment>
<dbReference type="FunCoup" id="Q6BU22">
    <property type="interactions" value="319"/>
</dbReference>
<evidence type="ECO:0000256" key="3">
    <source>
        <dbReference type="ARBA" id="ARBA00023157"/>
    </source>
</evidence>
<dbReference type="GeneID" id="2900347"/>
<keyword evidence="3" id="KW-1015">Disulfide bond</keyword>
<dbReference type="eggNOG" id="KOG3477">
    <property type="taxonomic scope" value="Eukaryota"/>
</dbReference>
<comment type="function">
    <text evidence="4">Required for the assembly of mitochondrial cytochrome c oxidase.</text>
</comment>
<feature type="compositionally biased region" description="Polar residues" evidence="6">
    <location>
        <begin position="1"/>
        <end position="14"/>
    </location>
</feature>
<feature type="compositionally biased region" description="Polar residues" evidence="6">
    <location>
        <begin position="93"/>
        <end position="119"/>
    </location>
</feature>
<keyword evidence="8" id="KW-1185">Reference proteome</keyword>
<gene>
    <name evidence="7" type="ordered locus">DEHA2C14168g</name>
</gene>
<dbReference type="EMBL" id="CR382135">
    <property type="protein sequence ID" value="CAG86375.2"/>
    <property type="molecule type" value="Genomic_DNA"/>
</dbReference>
<dbReference type="Proteomes" id="UP000000599">
    <property type="component" value="Chromosome C"/>
</dbReference>
<evidence type="ECO:0000256" key="1">
    <source>
        <dbReference type="ARBA" id="ARBA00004496"/>
    </source>
</evidence>
<organism evidence="7 8">
    <name type="scientific">Debaryomyces hansenii (strain ATCC 36239 / CBS 767 / BCRC 21394 / JCM 1990 / NBRC 0083 / IGC 2968)</name>
    <name type="common">Yeast</name>
    <name type="synonym">Torulaspora hansenii</name>
    <dbReference type="NCBI Taxonomy" id="284592"/>
    <lineage>
        <taxon>Eukaryota</taxon>
        <taxon>Fungi</taxon>
        <taxon>Dikarya</taxon>
        <taxon>Ascomycota</taxon>
        <taxon>Saccharomycotina</taxon>
        <taxon>Pichiomycetes</taxon>
        <taxon>Debaryomycetaceae</taxon>
        <taxon>Debaryomyces</taxon>
    </lineage>
</organism>
<evidence type="ECO:0000313" key="8">
    <source>
        <dbReference type="Proteomes" id="UP000000599"/>
    </source>
</evidence>
<dbReference type="STRING" id="284592.Q6BU22"/>
<evidence type="ECO:0000256" key="4">
    <source>
        <dbReference type="ARBA" id="ARBA00037279"/>
    </source>
</evidence>